<evidence type="ECO:0000313" key="2">
    <source>
        <dbReference type="Proteomes" id="UP001153678"/>
    </source>
</evidence>
<gene>
    <name evidence="1" type="ORF">FWILDA_LOCUS13579</name>
</gene>
<protein>
    <submittedName>
        <fullName evidence="1">15773_t:CDS:1</fullName>
    </submittedName>
</protein>
<reference evidence="1" key="1">
    <citation type="submission" date="2022-08" db="EMBL/GenBank/DDBJ databases">
        <authorList>
            <person name="Kallberg Y."/>
            <person name="Tangrot J."/>
            <person name="Rosling A."/>
        </authorList>
    </citation>
    <scope>NUCLEOTIDE SEQUENCE</scope>
    <source>
        <strain evidence="1">Wild A</strain>
    </source>
</reference>
<name>A0A9W4WVB3_9GLOM</name>
<dbReference type="Proteomes" id="UP001153678">
    <property type="component" value="Unassembled WGS sequence"/>
</dbReference>
<keyword evidence="2" id="KW-1185">Reference proteome</keyword>
<sequence length="54" mass="6367">QSLDFLSGRSRKEEAKCRKPKATVTKIDNYPQIEDAENLVRSRWFSFLDMASRF</sequence>
<dbReference type="AlphaFoldDB" id="A0A9W4WVB3"/>
<feature type="non-terminal residue" evidence="1">
    <location>
        <position position="1"/>
    </location>
</feature>
<organism evidence="1 2">
    <name type="scientific">Funneliformis geosporum</name>
    <dbReference type="NCBI Taxonomy" id="1117311"/>
    <lineage>
        <taxon>Eukaryota</taxon>
        <taxon>Fungi</taxon>
        <taxon>Fungi incertae sedis</taxon>
        <taxon>Mucoromycota</taxon>
        <taxon>Glomeromycotina</taxon>
        <taxon>Glomeromycetes</taxon>
        <taxon>Glomerales</taxon>
        <taxon>Glomeraceae</taxon>
        <taxon>Funneliformis</taxon>
    </lineage>
</organism>
<accession>A0A9W4WVB3</accession>
<comment type="caution">
    <text evidence="1">The sequence shown here is derived from an EMBL/GenBank/DDBJ whole genome shotgun (WGS) entry which is preliminary data.</text>
</comment>
<evidence type="ECO:0000313" key="1">
    <source>
        <dbReference type="EMBL" id="CAI2188437.1"/>
    </source>
</evidence>
<proteinExistence type="predicted"/>
<dbReference type="EMBL" id="CAMKVN010005206">
    <property type="protein sequence ID" value="CAI2188437.1"/>
    <property type="molecule type" value="Genomic_DNA"/>
</dbReference>